<reference evidence="2" key="2">
    <citation type="submission" date="2021-01" db="UniProtKB">
        <authorList>
            <consortium name="EnsemblPlants"/>
        </authorList>
    </citation>
    <scope>IDENTIFICATION</scope>
</reference>
<dbReference type="EMBL" id="LRBV02000005">
    <property type="status" value="NOT_ANNOTATED_CDS"/>
    <property type="molecule type" value="Genomic_DNA"/>
</dbReference>
<dbReference type="Gramene" id="QL05p053661:mrna">
    <property type="protein sequence ID" value="QL05p053661:mrna"/>
    <property type="gene ID" value="QL05p053661"/>
</dbReference>
<reference evidence="2 3" key="1">
    <citation type="journal article" date="2016" name="G3 (Bethesda)">
        <title>First Draft Assembly and Annotation of the Genome of a California Endemic Oak Quercus lobata Nee (Fagaceae).</title>
        <authorList>
            <person name="Sork V.L."/>
            <person name="Fitz-Gibbon S.T."/>
            <person name="Puiu D."/>
            <person name="Crepeau M."/>
            <person name="Gugger P.F."/>
            <person name="Sherman R."/>
            <person name="Stevens K."/>
            <person name="Langley C.H."/>
            <person name="Pellegrini M."/>
            <person name="Salzberg S.L."/>
        </authorList>
    </citation>
    <scope>NUCLEOTIDE SEQUENCE [LARGE SCALE GENOMIC DNA]</scope>
    <source>
        <strain evidence="2 3">cv. SW786</strain>
    </source>
</reference>
<dbReference type="Proteomes" id="UP000594261">
    <property type="component" value="Chromosome 5"/>
</dbReference>
<dbReference type="EnsemblPlants" id="QL05p053661:mrna">
    <property type="protein sequence ID" value="QL05p053661:mrna"/>
    <property type="gene ID" value="QL05p053661"/>
</dbReference>
<dbReference type="InterPro" id="IPR001810">
    <property type="entry name" value="F-box_dom"/>
</dbReference>
<dbReference type="Gene3D" id="3.80.10.10">
    <property type="entry name" value="Ribonuclease Inhibitor"/>
    <property type="match status" value="1"/>
</dbReference>
<dbReference type="InParanoid" id="A0A7N2LR32"/>
<dbReference type="PANTHER" id="PTHR34145:SF28">
    <property type="entry name" value="F-BOX DOMAIN-CONTAINING PROTEIN"/>
    <property type="match status" value="1"/>
</dbReference>
<dbReference type="SUPFAM" id="SSF81383">
    <property type="entry name" value="F-box domain"/>
    <property type="match status" value="1"/>
</dbReference>
<proteinExistence type="predicted"/>
<dbReference type="CDD" id="cd22160">
    <property type="entry name" value="F-box_AtFBL13-like"/>
    <property type="match status" value="1"/>
</dbReference>
<dbReference type="InterPro" id="IPR032675">
    <property type="entry name" value="LRR_dom_sf"/>
</dbReference>
<dbReference type="Gene3D" id="1.20.1280.50">
    <property type="match status" value="1"/>
</dbReference>
<evidence type="ECO:0000313" key="3">
    <source>
        <dbReference type="Proteomes" id="UP000594261"/>
    </source>
</evidence>
<dbReference type="InterPro" id="IPR053781">
    <property type="entry name" value="F-box_AtFBL13-like"/>
</dbReference>
<dbReference type="PANTHER" id="PTHR34145">
    <property type="entry name" value="OS02G0105600 PROTEIN"/>
    <property type="match status" value="1"/>
</dbReference>
<evidence type="ECO:0000313" key="2">
    <source>
        <dbReference type="EnsemblPlants" id="QL05p053661:mrna"/>
    </source>
</evidence>
<dbReference type="AlphaFoldDB" id="A0A7N2LR32"/>
<dbReference type="Pfam" id="PF23622">
    <property type="entry name" value="LRR_At1g61320_AtMIF1"/>
    <property type="match status" value="2"/>
</dbReference>
<feature type="domain" description="F-box" evidence="1">
    <location>
        <begin position="14"/>
        <end position="62"/>
    </location>
</feature>
<evidence type="ECO:0000259" key="1">
    <source>
        <dbReference type="PROSITE" id="PS50181"/>
    </source>
</evidence>
<sequence length="463" mass="53639">MEKAVVDNDVGVETDRLSELPIEVLQHILSFLPTKQVFQSTLLSTIWRHVWTTFPTLKFDSTNKRNSEDVKRIKANFYKFVEKTLRIRHHQSERSQIKNFELVEVLPHSKSMSRVDRWNSFVLESDVEELNLKFRYSLIDYILPQAVLCAKSLTALTLHTCKLESTCCGDINLPSLKKLSLTFVYADDQVFRNLVSGCPVIEDMKFGNCRGIKSMKFFGLPKVMAITVTQNHGLERLELALEASNLYYLYIDQGSNPELNLHLLPCKNLKELIIDTPNVTEKWLDEHLSGLPLLENLRLKVCSGLERIKLSSHHHLKSLELWLCKNLVEVMIDTPKLCRFLYFGETAISFSLNASGLLKAEYWLWPPYGTWDAKKIEFLSKMRNSKVFKLNIIDFKLSYEKPIYKGENPSCCKFLPFPCWRHCLKTVKIDSLKGYTDEELLYKYFSENAKTLEDFQFHVGGIA</sequence>
<dbReference type="PROSITE" id="PS50181">
    <property type="entry name" value="FBOX"/>
    <property type="match status" value="1"/>
</dbReference>
<keyword evidence="3" id="KW-1185">Reference proteome</keyword>
<dbReference type="InterPro" id="IPR053772">
    <property type="entry name" value="At1g61320/At1g61330-like"/>
</dbReference>
<dbReference type="InterPro" id="IPR036047">
    <property type="entry name" value="F-box-like_dom_sf"/>
</dbReference>
<dbReference type="SUPFAM" id="SSF52047">
    <property type="entry name" value="RNI-like"/>
    <property type="match status" value="1"/>
</dbReference>
<organism evidence="2 3">
    <name type="scientific">Quercus lobata</name>
    <name type="common">Valley oak</name>
    <dbReference type="NCBI Taxonomy" id="97700"/>
    <lineage>
        <taxon>Eukaryota</taxon>
        <taxon>Viridiplantae</taxon>
        <taxon>Streptophyta</taxon>
        <taxon>Embryophyta</taxon>
        <taxon>Tracheophyta</taxon>
        <taxon>Spermatophyta</taxon>
        <taxon>Magnoliopsida</taxon>
        <taxon>eudicotyledons</taxon>
        <taxon>Gunneridae</taxon>
        <taxon>Pentapetalae</taxon>
        <taxon>rosids</taxon>
        <taxon>fabids</taxon>
        <taxon>Fagales</taxon>
        <taxon>Fagaceae</taxon>
        <taxon>Quercus</taxon>
    </lineage>
</organism>
<accession>A0A7N2LR32</accession>
<dbReference type="OMA" id="HVILHIM"/>
<dbReference type="Pfam" id="PF00646">
    <property type="entry name" value="F-box"/>
    <property type="match status" value="1"/>
</dbReference>
<dbReference type="InterPro" id="IPR055357">
    <property type="entry name" value="LRR_At1g61320_AtMIF1"/>
</dbReference>
<protein>
    <recommendedName>
        <fullName evidence="1">F-box domain-containing protein</fullName>
    </recommendedName>
</protein>
<dbReference type="SMART" id="SM00256">
    <property type="entry name" value="FBOX"/>
    <property type="match status" value="1"/>
</dbReference>
<name>A0A7N2LR32_QUELO</name>